<proteinExistence type="predicted"/>
<reference evidence="1" key="4">
    <citation type="submission" date="2019-03" db="UniProtKB">
        <authorList>
            <consortium name="EnsemblPlants"/>
        </authorList>
    </citation>
    <scope>IDENTIFICATION</scope>
</reference>
<keyword evidence="2" id="KW-1185">Reference proteome</keyword>
<dbReference type="AlphaFoldDB" id="A0A453ITC0"/>
<reference evidence="2" key="2">
    <citation type="journal article" date="2017" name="Nat. Plants">
        <title>The Aegilops tauschii genome reveals multiple impacts of transposons.</title>
        <authorList>
            <person name="Zhao G."/>
            <person name="Zou C."/>
            <person name="Li K."/>
            <person name="Wang K."/>
            <person name="Li T."/>
            <person name="Gao L."/>
            <person name="Zhang X."/>
            <person name="Wang H."/>
            <person name="Yang Z."/>
            <person name="Liu X."/>
            <person name="Jiang W."/>
            <person name="Mao L."/>
            <person name="Kong X."/>
            <person name="Jiao Y."/>
            <person name="Jia J."/>
        </authorList>
    </citation>
    <scope>NUCLEOTIDE SEQUENCE [LARGE SCALE GENOMIC DNA]</scope>
    <source>
        <strain evidence="2">cv. AL8/78</strain>
    </source>
</reference>
<dbReference type="Gramene" id="AET4Gv20669800.9">
    <property type="protein sequence ID" value="AET4Gv20669800.9"/>
    <property type="gene ID" value="AET4Gv20669800"/>
</dbReference>
<evidence type="ECO:0000313" key="2">
    <source>
        <dbReference type="Proteomes" id="UP000015105"/>
    </source>
</evidence>
<dbReference type="PANTHER" id="PTHR34480:SF15">
    <property type="entry name" value="GENOME ASSEMBLY, CHROMOSOME: II"/>
    <property type="match status" value="1"/>
</dbReference>
<dbReference type="EnsemblPlants" id="AET4Gv20669800.9">
    <property type="protein sequence ID" value="AET4Gv20669800.9"/>
    <property type="gene ID" value="AET4Gv20669800"/>
</dbReference>
<sequence>WPPNPFDGGAHGARLKANDLLNIPEADCTPMFIKEQGYFKRFETDGTLDWSFPSDYINCALLNDYQRLVPRNYGGSEYIRWSEYHEYLNSYEIEQEYVEYSEELAKQLKVCIADHVNLRFLFSSLEISGLITIIFLWQQWMEDYIHFDRPSFKYDFISSRGAYQAIKIAATGFRGITPALAYNGYYECIESMGYDLAWLKELDGVYFEIWRRVTQGMSFKDALAEVCHLNRFPLHQHRMERALEFDEAMEEMEEEFRICTAAITPEVKEDKARELIAGAVKELLDDTPKSYEQYIIKKMHIARVVGILPDKRIEDSQE</sequence>
<dbReference type="PANTHER" id="PTHR34480">
    <property type="entry name" value="OS01G0967800 PROTEIN-RELATED"/>
    <property type="match status" value="1"/>
</dbReference>
<evidence type="ECO:0000313" key="1">
    <source>
        <dbReference type="EnsemblPlants" id="AET4Gv20669800.9"/>
    </source>
</evidence>
<reference evidence="2" key="1">
    <citation type="journal article" date="2014" name="Science">
        <title>Ancient hybridizations among the ancestral genomes of bread wheat.</title>
        <authorList>
            <consortium name="International Wheat Genome Sequencing Consortium,"/>
            <person name="Marcussen T."/>
            <person name="Sandve S.R."/>
            <person name="Heier L."/>
            <person name="Spannagl M."/>
            <person name="Pfeifer M."/>
            <person name="Jakobsen K.S."/>
            <person name="Wulff B.B."/>
            <person name="Steuernagel B."/>
            <person name="Mayer K.F."/>
            <person name="Olsen O.A."/>
        </authorList>
    </citation>
    <scope>NUCLEOTIDE SEQUENCE [LARGE SCALE GENOMIC DNA]</scope>
    <source>
        <strain evidence="2">cv. AL8/78</strain>
    </source>
</reference>
<reference evidence="1" key="5">
    <citation type="journal article" date="2021" name="G3 (Bethesda)">
        <title>Aegilops tauschii genome assembly Aet v5.0 features greater sequence contiguity and improved annotation.</title>
        <authorList>
            <person name="Wang L."/>
            <person name="Zhu T."/>
            <person name="Rodriguez J.C."/>
            <person name="Deal K.R."/>
            <person name="Dubcovsky J."/>
            <person name="McGuire P.E."/>
            <person name="Lux T."/>
            <person name="Spannagl M."/>
            <person name="Mayer K.F.X."/>
            <person name="Baldrich P."/>
            <person name="Meyers B.C."/>
            <person name="Huo N."/>
            <person name="Gu Y.Q."/>
            <person name="Zhou H."/>
            <person name="Devos K.M."/>
            <person name="Bennetzen J.L."/>
            <person name="Unver T."/>
            <person name="Budak H."/>
            <person name="Gulick P.J."/>
            <person name="Galiba G."/>
            <person name="Kalapos B."/>
            <person name="Nelson D.R."/>
            <person name="Li P."/>
            <person name="You F.M."/>
            <person name="Luo M.C."/>
            <person name="Dvorak J."/>
        </authorList>
    </citation>
    <scope>NUCLEOTIDE SEQUENCE [LARGE SCALE GENOMIC DNA]</scope>
    <source>
        <strain evidence="1">cv. AL8/78</strain>
    </source>
</reference>
<accession>A0A453ITC0</accession>
<protein>
    <submittedName>
        <fullName evidence="1">Uncharacterized protein</fullName>
    </submittedName>
</protein>
<reference evidence="1" key="3">
    <citation type="journal article" date="2017" name="Nature">
        <title>Genome sequence of the progenitor of the wheat D genome Aegilops tauschii.</title>
        <authorList>
            <person name="Luo M.C."/>
            <person name="Gu Y.Q."/>
            <person name="Puiu D."/>
            <person name="Wang H."/>
            <person name="Twardziok S.O."/>
            <person name="Deal K.R."/>
            <person name="Huo N."/>
            <person name="Zhu T."/>
            <person name="Wang L."/>
            <person name="Wang Y."/>
            <person name="McGuire P.E."/>
            <person name="Liu S."/>
            <person name="Long H."/>
            <person name="Ramasamy R.K."/>
            <person name="Rodriguez J.C."/>
            <person name="Van S.L."/>
            <person name="Yuan L."/>
            <person name="Wang Z."/>
            <person name="Xia Z."/>
            <person name="Xiao L."/>
            <person name="Anderson O.D."/>
            <person name="Ouyang S."/>
            <person name="Liang Y."/>
            <person name="Zimin A.V."/>
            <person name="Pertea G."/>
            <person name="Qi P."/>
            <person name="Bennetzen J.L."/>
            <person name="Dai X."/>
            <person name="Dawson M.W."/>
            <person name="Muller H.G."/>
            <person name="Kugler K."/>
            <person name="Rivarola-Duarte L."/>
            <person name="Spannagl M."/>
            <person name="Mayer K.F.X."/>
            <person name="Lu F.H."/>
            <person name="Bevan M.W."/>
            <person name="Leroy P."/>
            <person name="Li P."/>
            <person name="You F.M."/>
            <person name="Sun Q."/>
            <person name="Liu Z."/>
            <person name="Lyons E."/>
            <person name="Wicker T."/>
            <person name="Salzberg S.L."/>
            <person name="Devos K.M."/>
            <person name="Dvorak J."/>
        </authorList>
    </citation>
    <scope>NUCLEOTIDE SEQUENCE [LARGE SCALE GENOMIC DNA]</scope>
    <source>
        <strain evidence="1">cv. AL8/78</strain>
    </source>
</reference>
<organism evidence="1 2">
    <name type="scientific">Aegilops tauschii subsp. strangulata</name>
    <name type="common">Goatgrass</name>
    <dbReference type="NCBI Taxonomy" id="200361"/>
    <lineage>
        <taxon>Eukaryota</taxon>
        <taxon>Viridiplantae</taxon>
        <taxon>Streptophyta</taxon>
        <taxon>Embryophyta</taxon>
        <taxon>Tracheophyta</taxon>
        <taxon>Spermatophyta</taxon>
        <taxon>Magnoliopsida</taxon>
        <taxon>Liliopsida</taxon>
        <taxon>Poales</taxon>
        <taxon>Poaceae</taxon>
        <taxon>BOP clade</taxon>
        <taxon>Pooideae</taxon>
        <taxon>Triticodae</taxon>
        <taxon>Triticeae</taxon>
        <taxon>Triticinae</taxon>
        <taxon>Aegilops</taxon>
    </lineage>
</organism>
<name>A0A453ITC0_AEGTS</name>
<dbReference type="Proteomes" id="UP000015105">
    <property type="component" value="Chromosome 4D"/>
</dbReference>